<feature type="region of interest" description="Disordered" evidence="3">
    <location>
        <begin position="316"/>
        <end position="347"/>
    </location>
</feature>
<accession>A0A914V8Y9</accession>
<dbReference type="Proteomes" id="UP000887566">
    <property type="component" value="Unplaced"/>
</dbReference>
<protein>
    <submittedName>
        <fullName evidence="5">Nucleosome assembly protein 1-like 1</fullName>
    </submittedName>
</protein>
<evidence type="ECO:0000313" key="4">
    <source>
        <dbReference type="Proteomes" id="UP000887566"/>
    </source>
</evidence>
<dbReference type="GO" id="GO:0006334">
    <property type="term" value="P:nucleosome assembly"/>
    <property type="evidence" value="ECO:0007669"/>
    <property type="project" value="InterPro"/>
</dbReference>
<dbReference type="InterPro" id="IPR037231">
    <property type="entry name" value="NAP-like_sf"/>
</dbReference>
<proteinExistence type="inferred from homology"/>
<dbReference type="AlphaFoldDB" id="A0A914V8Y9"/>
<keyword evidence="4" id="KW-1185">Reference proteome</keyword>
<dbReference type="Gene3D" id="3.30.1120.90">
    <property type="entry name" value="Nucleosome assembly protein"/>
    <property type="match status" value="1"/>
</dbReference>
<dbReference type="SUPFAM" id="SSF143113">
    <property type="entry name" value="NAP-like"/>
    <property type="match status" value="1"/>
</dbReference>
<dbReference type="GO" id="GO:0005634">
    <property type="term" value="C:nucleus"/>
    <property type="evidence" value="ECO:0007669"/>
    <property type="project" value="InterPro"/>
</dbReference>
<dbReference type="Gene3D" id="1.20.5.1500">
    <property type="match status" value="1"/>
</dbReference>
<dbReference type="InterPro" id="IPR002164">
    <property type="entry name" value="NAP_family"/>
</dbReference>
<feature type="compositionally biased region" description="Acidic residues" evidence="3">
    <location>
        <begin position="317"/>
        <end position="347"/>
    </location>
</feature>
<name>A0A914V8Y9_9BILA</name>
<dbReference type="FunFam" id="1.20.5.1500:FF:000001">
    <property type="entry name" value="Nucleosome assembly protein 1-like 1"/>
    <property type="match status" value="1"/>
</dbReference>
<reference evidence="5" key="1">
    <citation type="submission" date="2022-11" db="UniProtKB">
        <authorList>
            <consortium name="WormBaseParasite"/>
        </authorList>
    </citation>
    <scope>IDENTIFICATION</scope>
</reference>
<comment type="similarity">
    <text evidence="1 2">Belongs to the nucleosome assembly protein (NAP) family.</text>
</comment>
<evidence type="ECO:0000313" key="5">
    <source>
        <dbReference type="WBParaSite" id="PSAMB.scaffold1677size28774.g14368.t1"/>
    </source>
</evidence>
<dbReference type="PANTHER" id="PTHR11875">
    <property type="entry name" value="TESTIS-SPECIFIC Y-ENCODED PROTEIN"/>
    <property type="match status" value="1"/>
</dbReference>
<organism evidence="4 5">
    <name type="scientific">Plectus sambesii</name>
    <dbReference type="NCBI Taxonomy" id="2011161"/>
    <lineage>
        <taxon>Eukaryota</taxon>
        <taxon>Metazoa</taxon>
        <taxon>Ecdysozoa</taxon>
        <taxon>Nematoda</taxon>
        <taxon>Chromadorea</taxon>
        <taxon>Plectida</taxon>
        <taxon>Plectina</taxon>
        <taxon>Plectoidea</taxon>
        <taxon>Plectidae</taxon>
        <taxon>Plectus</taxon>
    </lineage>
</organism>
<evidence type="ECO:0000256" key="2">
    <source>
        <dbReference type="RuleBase" id="RU003876"/>
    </source>
</evidence>
<dbReference type="WBParaSite" id="PSAMB.scaffold1677size28774.g14368.t1">
    <property type="protein sequence ID" value="PSAMB.scaffold1677size28774.g14368.t1"/>
    <property type="gene ID" value="PSAMB.scaffold1677size28774.g14368"/>
</dbReference>
<evidence type="ECO:0000256" key="1">
    <source>
        <dbReference type="ARBA" id="ARBA00009947"/>
    </source>
</evidence>
<sequence length="347" mass="39279">MSDSDSKHGMDVTEEELKSAKNLGDLLKGTGLFEQAVHEEFLGSLSAPVKRRLRALKKLQLSGIQLEAKFYKEVHDLECKFAADFQKLHDKRRDIIGGTTEPSDAEADYPLIHGLSEEDHAKLLASGDQTNAADVKGVPQFWLTLFKNVELLAEMIQEHDEPILQHLTDISVEMNSNPTGFTLFFHFSPNEYFTNKELTKQYTLKCDPDEDDPFEYDGPEIVACKGSKIEWKEGKNVTVKLIKKKQKHKATGGTRFVTKQVKADSFFNFFEPPVNSPEDEASLDEETRMLLHADFEVGQALRDRIIPRAVLYYTGEANDDDSFDDEDECEDEADDDEEDGEDTDDAE</sequence>
<dbReference type="Pfam" id="PF00956">
    <property type="entry name" value="NAP"/>
    <property type="match status" value="1"/>
</dbReference>
<evidence type="ECO:0000256" key="3">
    <source>
        <dbReference type="SAM" id="MobiDB-lite"/>
    </source>
</evidence>